<keyword evidence="3" id="KW-0808">Transferase</keyword>
<comment type="caution">
    <text evidence="6">The sequence shown here is derived from an EMBL/GenBank/DDBJ whole genome shotgun (WGS) entry which is preliminary data.</text>
</comment>
<comment type="cofactor">
    <cofactor evidence="1">
        <name>pyridoxal 5'-phosphate</name>
        <dbReference type="ChEBI" id="CHEBI:597326"/>
    </cofactor>
</comment>
<evidence type="ECO:0000256" key="5">
    <source>
        <dbReference type="RuleBase" id="RU003560"/>
    </source>
</evidence>
<dbReference type="InterPro" id="IPR015424">
    <property type="entry name" value="PyrdxlP-dep_Trfase"/>
</dbReference>
<dbReference type="Proteomes" id="UP001652504">
    <property type="component" value="Unassembled WGS sequence"/>
</dbReference>
<evidence type="ECO:0000256" key="3">
    <source>
        <dbReference type="ARBA" id="ARBA00022679"/>
    </source>
</evidence>
<dbReference type="PANTHER" id="PTHR11986:SF79">
    <property type="entry name" value="ACETYLORNITHINE AMINOTRANSFERASE, MITOCHONDRIAL"/>
    <property type="match status" value="1"/>
</dbReference>
<organism evidence="6 7">
    <name type="scientific">Fluctibacter corallii</name>
    <dbReference type="NCBI Taxonomy" id="2984329"/>
    <lineage>
        <taxon>Bacteria</taxon>
        <taxon>Pseudomonadati</taxon>
        <taxon>Pseudomonadota</taxon>
        <taxon>Gammaproteobacteria</taxon>
        <taxon>Alteromonadales</taxon>
        <taxon>Alteromonadaceae</taxon>
        <taxon>Fluctibacter</taxon>
    </lineage>
</organism>
<dbReference type="RefSeq" id="WP_263712732.1">
    <property type="nucleotide sequence ID" value="NZ_JAOWKX010000006.1"/>
</dbReference>
<comment type="similarity">
    <text evidence="5">Belongs to the class-III pyridoxal-phosphate-dependent aminotransferase family.</text>
</comment>
<evidence type="ECO:0000256" key="2">
    <source>
        <dbReference type="ARBA" id="ARBA00022576"/>
    </source>
</evidence>
<reference evidence="6 7" key="1">
    <citation type="submission" date="2022-10" db="EMBL/GenBank/DDBJ databases">
        <title>Aestuariibacter sp. AA17 isolated from Montipora capitata coral fragment.</title>
        <authorList>
            <person name="Emsley S.A."/>
            <person name="Pfannmuller K.M."/>
            <person name="Loughran R.M."/>
            <person name="Shlafstein M."/>
            <person name="Papke E."/>
            <person name="Saw J.H."/>
            <person name="Ushijima B."/>
            <person name="Videau P."/>
        </authorList>
    </citation>
    <scope>NUCLEOTIDE SEQUENCE [LARGE SCALE GENOMIC DNA]</scope>
    <source>
        <strain evidence="6 7">AA17</strain>
    </source>
</reference>
<dbReference type="InterPro" id="IPR015422">
    <property type="entry name" value="PyrdxlP-dep_Trfase_small"/>
</dbReference>
<evidence type="ECO:0000313" key="6">
    <source>
        <dbReference type="EMBL" id="MCV2885440.1"/>
    </source>
</evidence>
<dbReference type="GO" id="GO:0008483">
    <property type="term" value="F:transaminase activity"/>
    <property type="evidence" value="ECO:0007669"/>
    <property type="project" value="UniProtKB-KW"/>
</dbReference>
<sequence length="461" mass="50979">MAGVSFTHQPQDVAHVETKYRTIKTKIPVPESVPLLEEMYALECRAMHGQLPVIWDSADNFQVKDKWGNVWLDFTSTIFVANAGHANQRIIDRLQQLLNKPLLHSYTYAHDTRIAYLRKLNEVTAAQFEKAFMLSAGTEATEVALKLMRMQGAKEGKRKGGIVCFSGAYHGRTMGAQMMTGNVAAKEWIGHHDAQIHHLPFPYPWLEEVQQSPKAFFERTFEQMCEQQGLSAKEDICGFMIETFQGWGAVFYPDGFLEALADFAKENKILIAFDEMQAGFGRTGTLFGYEHYNIEPDLLCLGKGASSGLPLSIVMGSQELMDLPDIGSMSSTHSANPLCCAAGLANLEALFEDGLIDNSMVLGRVLHRKLSELKDRYPNVISKICGKGLLAAVIFENANGEPLSELCDKVCEKAMQKGLLLVHTGRESIKIAPPLSIEEDALIEGVDVLAECIAEAVEQTC</sequence>
<protein>
    <submittedName>
        <fullName evidence="6">Aminotransferase class III-fold pyridoxal phosphate-dependent enzyme</fullName>
    </submittedName>
</protein>
<gene>
    <name evidence="6" type="ORF">OE749_12115</name>
</gene>
<accession>A0ABT3AA21</accession>
<keyword evidence="7" id="KW-1185">Reference proteome</keyword>
<evidence type="ECO:0000256" key="4">
    <source>
        <dbReference type="ARBA" id="ARBA00022898"/>
    </source>
</evidence>
<keyword evidence="2 6" id="KW-0032">Aminotransferase</keyword>
<dbReference type="InterPro" id="IPR005814">
    <property type="entry name" value="Aminotrans_3"/>
</dbReference>
<dbReference type="EMBL" id="JAOWKX010000006">
    <property type="protein sequence ID" value="MCV2885440.1"/>
    <property type="molecule type" value="Genomic_DNA"/>
</dbReference>
<dbReference type="PANTHER" id="PTHR11986">
    <property type="entry name" value="AMINOTRANSFERASE CLASS III"/>
    <property type="match status" value="1"/>
</dbReference>
<dbReference type="PIRSF" id="PIRSF000521">
    <property type="entry name" value="Transaminase_4ab_Lys_Orn"/>
    <property type="match status" value="1"/>
</dbReference>
<proteinExistence type="inferred from homology"/>
<dbReference type="InterPro" id="IPR015421">
    <property type="entry name" value="PyrdxlP-dep_Trfase_major"/>
</dbReference>
<dbReference type="Pfam" id="PF00202">
    <property type="entry name" value="Aminotran_3"/>
    <property type="match status" value="1"/>
</dbReference>
<name>A0ABT3AA21_9ALTE</name>
<evidence type="ECO:0000256" key="1">
    <source>
        <dbReference type="ARBA" id="ARBA00001933"/>
    </source>
</evidence>
<dbReference type="SUPFAM" id="SSF53383">
    <property type="entry name" value="PLP-dependent transferases"/>
    <property type="match status" value="1"/>
</dbReference>
<dbReference type="CDD" id="cd00610">
    <property type="entry name" value="OAT_like"/>
    <property type="match status" value="1"/>
</dbReference>
<keyword evidence="4 5" id="KW-0663">Pyridoxal phosphate</keyword>
<dbReference type="Gene3D" id="3.90.1150.10">
    <property type="entry name" value="Aspartate Aminotransferase, domain 1"/>
    <property type="match status" value="1"/>
</dbReference>
<dbReference type="InterPro" id="IPR050103">
    <property type="entry name" value="Class-III_PLP-dep_AT"/>
</dbReference>
<dbReference type="Gene3D" id="3.40.640.10">
    <property type="entry name" value="Type I PLP-dependent aspartate aminotransferase-like (Major domain)"/>
    <property type="match status" value="1"/>
</dbReference>
<evidence type="ECO:0000313" key="7">
    <source>
        <dbReference type="Proteomes" id="UP001652504"/>
    </source>
</evidence>